<dbReference type="AlphaFoldDB" id="A0A4Z2GUX9"/>
<dbReference type="EMBL" id="SRLO01000414">
    <property type="protein sequence ID" value="TNN57050.1"/>
    <property type="molecule type" value="Genomic_DNA"/>
</dbReference>
<sequence length="98" mass="11133">MRSPVSAVSSGEQPMTREEQREAHGHLGERRRRNPEPGLLRRRLEGSSVAKHPSSLKYGSPEDHLSIWKPSPRLVEKKKPRLSQKPSGRPYPHNLAPE</sequence>
<evidence type="ECO:0000256" key="1">
    <source>
        <dbReference type="SAM" id="MobiDB-lite"/>
    </source>
</evidence>
<proteinExistence type="predicted"/>
<feature type="region of interest" description="Disordered" evidence="1">
    <location>
        <begin position="1"/>
        <end position="98"/>
    </location>
</feature>
<name>A0A4Z2GUX9_9TELE</name>
<evidence type="ECO:0000313" key="3">
    <source>
        <dbReference type="Proteomes" id="UP000314294"/>
    </source>
</evidence>
<feature type="compositionally biased region" description="Basic and acidic residues" evidence="1">
    <location>
        <begin position="15"/>
        <end position="28"/>
    </location>
</feature>
<reference evidence="2 3" key="1">
    <citation type="submission" date="2019-03" db="EMBL/GenBank/DDBJ databases">
        <title>First draft genome of Liparis tanakae, snailfish: a comprehensive survey of snailfish specific genes.</title>
        <authorList>
            <person name="Kim W."/>
            <person name="Song I."/>
            <person name="Jeong J.-H."/>
            <person name="Kim D."/>
            <person name="Kim S."/>
            <person name="Ryu S."/>
            <person name="Song J.Y."/>
            <person name="Lee S.K."/>
        </authorList>
    </citation>
    <scope>NUCLEOTIDE SEQUENCE [LARGE SCALE GENOMIC DNA]</scope>
    <source>
        <tissue evidence="2">Muscle</tissue>
    </source>
</reference>
<evidence type="ECO:0000313" key="2">
    <source>
        <dbReference type="EMBL" id="TNN57050.1"/>
    </source>
</evidence>
<accession>A0A4Z2GUX9</accession>
<gene>
    <name evidence="2" type="ORF">EYF80_032715</name>
</gene>
<dbReference type="Proteomes" id="UP000314294">
    <property type="component" value="Unassembled WGS sequence"/>
</dbReference>
<keyword evidence="3" id="KW-1185">Reference proteome</keyword>
<protein>
    <submittedName>
        <fullName evidence="2">Uncharacterized protein</fullName>
    </submittedName>
</protein>
<organism evidence="2 3">
    <name type="scientific">Liparis tanakae</name>
    <name type="common">Tanaka's snailfish</name>
    <dbReference type="NCBI Taxonomy" id="230148"/>
    <lineage>
        <taxon>Eukaryota</taxon>
        <taxon>Metazoa</taxon>
        <taxon>Chordata</taxon>
        <taxon>Craniata</taxon>
        <taxon>Vertebrata</taxon>
        <taxon>Euteleostomi</taxon>
        <taxon>Actinopterygii</taxon>
        <taxon>Neopterygii</taxon>
        <taxon>Teleostei</taxon>
        <taxon>Neoteleostei</taxon>
        <taxon>Acanthomorphata</taxon>
        <taxon>Eupercaria</taxon>
        <taxon>Perciformes</taxon>
        <taxon>Cottioidei</taxon>
        <taxon>Cottales</taxon>
        <taxon>Liparidae</taxon>
        <taxon>Liparis</taxon>
    </lineage>
</organism>
<feature type="compositionally biased region" description="Polar residues" evidence="1">
    <location>
        <begin position="1"/>
        <end position="13"/>
    </location>
</feature>
<comment type="caution">
    <text evidence="2">The sequence shown here is derived from an EMBL/GenBank/DDBJ whole genome shotgun (WGS) entry which is preliminary data.</text>
</comment>